<protein>
    <recommendedName>
        <fullName evidence="1">Acetolactate synthase small subunit C-terminal domain-containing protein</fullName>
    </recommendedName>
</protein>
<keyword evidence="3" id="KW-1185">Reference proteome</keyword>
<dbReference type="Gene3D" id="3.30.70.1150">
    <property type="entry name" value="ACT-like. Chain A, domain 2"/>
    <property type="match status" value="1"/>
</dbReference>
<dbReference type="SUPFAM" id="SSF55021">
    <property type="entry name" value="ACT-like"/>
    <property type="match status" value="1"/>
</dbReference>
<dbReference type="RefSeq" id="WP_378261551.1">
    <property type="nucleotide sequence ID" value="NZ_JBHUKR010000004.1"/>
</dbReference>
<evidence type="ECO:0000259" key="1">
    <source>
        <dbReference type="Pfam" id="PF10369"/>
    </source>
</evidence>
<evidence type="ECO:0000313" key="3">
    <source>
        <dbReference type="Proteomes" id="UP001597417"/>
    </source>
</evidence>
<dbReference type="InterPro" id="IPR045865">
    <property type="entry name" value="ACT-like_dom_sf"/>
</dbReference>
<proteinExistence type="predicted"/>
<accession>A0ABW5FLW5</accession>
<dbReference type="InterPro" id="IPR027271">
    <property type="entry name" value="Acetolactate_synth/TF_NikR_C"/>
</dbReference>
<dbReference type="EMBL" id="JBHUKR010000004">
    <property type="protein sequence ID" value="MFD2415609.1"/>
    <property type="molecule type" value="Genomic_DNA"/>
</dbReference>
<name>A0ABW5FLW5_9PSEU</name>
<gene>
    <name evidence="2" type="ORF">ACFSXZ_04625</name>
</gene>
<evidence type="ECO:0000313" key="2">
    <source>
        <dbReference type="EMBL" id="MFD2415609.1"/>
    </source>
</evidence>
<dbReference type="Proteomes" id="UP001597417">
    <property type="component" value="Unassembled WGS sequence"/>
</dbReference>
<reference evidence="3" key="1">
    <citation type="journal article" date="2019" name="Int. J. Syst. Evol. Microbiol.">
        <title>The Global Catalogue of Microorganisms (GCM) 10K type strain sequencing project: providing services to taxonomists for standard genome sequencing and annotation.</title>
        <authorList>
            <consortium name="The Broad Institute Genomics Platform"/>
            <consortium name="The Broad Institute Genome Sequencing Center for Infectious Disease"/>
            <person name="Wu L."/>
            <person name="Ma J."/>
        </authorList>
    </citation>
    <scope>NUCLEOTIDE SEQUENCE [LARGE SCALE GENOMIC DNA]</scope>
    <source>
        <strain evidence="3">CGMCC 4.7645</strain>
    </source>
</reference>
<feature type="domain" description="Acetolactate synthase small subunit C-terminal" evidence="1">
    <location>
        <begin position="4"/>
        <end position="54"/>
    </location>
</feature>
<sequence>MPGNLAQIGELARWFHAETLELTAEAVVLHLTATPGRCSAFVSMLRPHGVVEVTDPIGRSCCAFPISSPATHPAT</sequence>
<dbReference type="InterPro" id="IPR019455">
    <property type="entry name" value="Acetolactate_synth_ssu_C"/>
</dbReference>
<organism evidence="2 3">
    <name type="scientific">Amycolatopsis pigmentata</name>
    <dbReference type="NCBI Taxonomy" id="450801"/>
    <lineage>
        <taxon>Bacteria</taxon>
        <taxon>Bacillati</taxon>
        <taxon>Actinomycetota</taxon>
        <taxon>Actinomycetes</taxon>
        <taxon>Pseudonocardiales</taxon>
        <taxon>Pseudonocardiaceae</taxon>
        <taxon>Amycolatopsis</taxon>
    </lineage>
</organism>
<dbReference type="Pfam" id="PF10369">
    <property type="entry name" value="ALS_ss_C"/>
    <property type="match status" value="1"/>
</dbReference>
<comment type="caution">
    <text evidence="2">The sequence shown here is derived from an EMBL/GenBank/DDBJ whole genome shotgun (WGS) entry which is preliminary data.</text>
</comment>